<gene>
    <name evidence="2" type="ORF">GCM10011498_36440</name>
</gene>
<reference evidence="2" key="1">
    <citation type="journal article" date="2014" name="Int. J. Syst. Evol. Microbiol.">
        <title>Complete genome sequence of Corynebacterium casei LMG S-19264T (=DSM 44701T), isolated from a smear-ripened cheese.</title>
        <authorList>
            <consortium name="US DOE Joint Genome Institute (JGI-PGF)"/>
            <person name="Walter F."/>
            <person name="Albersmeier A."/>
            <person name="Kalinowski J."/>
            <person name="Ruckert C."/>
        </authorList>
    </citation>
    <scope>NUCLEOTIDE SEQUENCE</scope>
    <source>
        <strain evidence="2">CGMCC 1.15880</strain>
    </source>
</reference>
<dbReference type="PROSITE" id="PS51257">
    <property type="entry name" value="PROKAR_LIPOPROTEIN"/>
    <property type="match status" value="1"/>
</dbReference>
<sequence length="79" mass="8147">MKLTITALLGVLALSACTNYQGPKANCFDGGSTTRAKHDLTSESLSFAAQSNATVSTRNAPMKNCTFEALAAPAGPRGQ</sequence>
<dbReference type="Proteomes" id="UP000628017">
    <property type="component" value="Unassembled WGS sequence"/>
</dbReference>
<organism evidence="2 3">
    <name type="scientific">Neptunicoccus cionae</name>
    <dbReference type="NCBI Taxonomy" id="2035344"/>
    <lineage>
        <taxon>Bacteria</taxon>
        <taxon>Pseudomonadati</taxon>
        <taxon>Pseudomonadota</taxon>
        <taxon>Alphaproteobacteria</taxon>
        <taxon>Rhodobacterales</taxon>
        <taxon>Paracoccaceae</taxon>
        <taxon>Neptunicoccus</taxon>
    </lineage>
</organism>
<evidence type="ECO:0000256" key="1">
    <source>
        <dbReference type="SAM" id="SignalP"/>
    </source>
</evidence>
<proteinExistence type="predicted"/>
<name>A0A916VSX5_9RHOB</name>
<evidence type="ECO:0000313" key="2">
    <source>
        <dbReference type="EMBL" id="GGA31953.1"/>
    </source>
</evidence>
<keyword evidence="1" id="KW-0732">Signal</keyword>
<dbReference type="AlphaFoldDB" id="A0A916VSX5"/>
<dbReference type="EMBL" id="BMKA01000009">
    <property type="protein sequence ID" value="GGA31953.1"/>
    <property type="molecule type" value="Genomic_DNA"/>
</dbReference>
<evidence type="ECO:0008006" key="4">
    <source>
        <dbReference type="Google" id="ProtNLM"/>
    </source>
</evidence>
<feature type="signal peptide" evidence="1">
    <location>
        <begin position="1"/>
        <end position="18"/>
    </location>
</feature>
<accession>A0A916VSX5</accession>
<comment type="caution">
    <text evidence="2">The sequence shown here is derived from an EMBL/GenBank/DDBJ whole genome shotgun (WGS) entry which is preliminary data.</text>
</comment>
<protein>
    <recommendedName>
        <fullName evidence="4">Lipoprotein</fullName>
    </recommendedName>
</protein>
<evidence type="ECO:0000313" key="3">
    <source>
        <dbReference type="Proteomes" id="UP000628017"/>
    </source>
</evidence>
<keyword evidence="3" id="KW-1185">Reference proteome</keyword>
<reference evidence="2" key="2">
    <citation type="submission" date="2020-09" db="EMBL/GenBank/DDBJ databases">
        <authorList>
            <person name="Sun Q."/>
            <person name="Zhou Y."/>
        </authorList>
    </citation>
    <scope>NUCLEOTIDE SEQUENCE</scope>
    <source>
        <strain evidence="2">CGMCC 1.15880</strain>
    </source>
</reference>
<feature type="chain" id="PRO_5037264624" description="Lipoprotein" evidence="1">
    <location>
        <begin position="19"/>
        <end position="79"/>
    </location>
</feature>